<dbReference type="InterPro" id="IPR050473">
    <property type="entry name" value="A2M/Complement_sys"/>
</dbReference>
<feature type="domain" description="Alpha-macroglobulin receptor-binding" evidence="9">
    <location>
        <begin position="1299"/>
        <end position="1383"/>
    </location>
</feature>
<dbReference type="FunFam" id="2.60.40.10:FF:000155">
    <property type="entry name" value="complement C3 isoform X1"/>
    <property type="match status" value="1"/>
</dbReference>
<dbReference type="FunFam" id="1.50.10.20:FF:000001">
    <property type="entry name" value="CD109 isoform 1"/>
    <property type="match status" value="1"/>
</dbReference>
<dbReference type="SUPFAM" id="SSF48239">
    <property type="entry name" value="Terpenoid cyclases/Protein prenyltransferases"/>
    <property type="match status" value="1"/>
</dbReference>
<keyword evidence="2" id="KW-0646">Protease inhibitor</keyword>
<dbReference type="InterPro" id="IPR013783">
    <property type="entry name" value="Ig-like_fold"/>
</dbReference>
<dbReference type="SMART" id="SM01361">
    <property type="entry name" value="A2M_recep"/>
    <property type="match status" value="1"/>
</dbReference>
<evidence type="ECO:0000256" key="1">
    <source>
        <dbReference type="ARBA" id="ARBA00010952"/>
    </source>
</evidence>
<dbReference type="CTD" id="108704145"/>
<dbReference type="Pfam" id="PF07703">
    <property type="entry name" value="A2M_BRD"/>
    <property type="match status" value="1"/>
</dbReference>
<dbReference type="InterPro" id="IPR008930">
    <property type="entry name" value="Terpenoid_cyclase/PrenylTrfase"/>
</dbReference>
<feature type="domain" description="Alpha-2-macroglobulin" evidence="8">
    <location>
        <begin position="683"/>
        <end position="774"/>
    </location>
</feature>
<dbReference type="InterPro" id="IPR041555">
    <property type="entry name" value="MG3"/>
</dbReference>
<proteinExistence type="inferred from homology"/>
<evidence type="ECO:0000259" key="8">
    <source>
        <dbReference type="SMART" id="SM01360"/>
    </source>
</evidence>
<dbReference type="GO" id="GO:0005615">
    <property type="term" value="C:extracellular space"/>
    <property type="evidence" value="ECO:0007669"/>
    <property type="project" value="InterPro"/>
</dbReference>
<dbReference type="Gene3D" id="2.60.40.1930">
    <property type="match status" value="3"/>
</dbReference>
<feature type="domain" description="Alpha-2-macroglobulin bait region" evidence="7">
    <location>
        <begin position="468"/>
        <end position="599"/>
    </location>
</feature>
<dbReference type="Gene3D" id="2.20.130.20">
    <property type="match status" value="1"/>
</dbReference>
<keyword evidence="10" id="KW-1185">Reference proteome</keyword>
<dbReference type="Gene3D" id="2.60.40.1940">
    <property type="match status" value="1"/>
</dbReference>
<dbReference type="RefSeq" id="XP_041419052.1">
    <property type="nucleotide sequence ID" value="XM_041563118.1"/>
</dbReference>
<evidence type="ECO:0000256" key="5">
    <source>
        <dbReference type="ARBA" id="ARBA00023157"/>
    </source>
</evidence>
<dbReference type="Gene3D" id="2.60.40.10">
    <property type="entry name" value="Immunoglobulins"/>
    <property type="match status" value="2"/>
</dbReference>
<keyword evidence="5" id="KW-1015">Disulfide bond</keyword>
<dbReference type="SMART" id="SM01359">
    <property type="entry name" value="A2M_N_2"/>
    <property type="match status" value="1"/>
</dbReference>
<keyword evidence="3" id="KW-0732">Signal</keyword>
<dbReference type="Proteomes" id="UP000186698">
    <property type="component" value="Chromosome 5L"/>
</dbReference>
<organism evidence="10 11">
    <name type="scientific">Xenopus laevis</name>
    <name type="common">African clawed frog</name>
    <dbReference type="NCBI Taxonomy" id="8355"/>
    <lineage>
        <taxon>Eukaryota</taxon>
        <taxon>Metazoa</taxon>
        <taxon>Chordata</taxon>
        <taxon>Craniata</taxon>
        <taxon>Vertebrata</taxon>
        <taxon>Euteleostomi</taxon>
        <taxon>Amphibia</taxon>
        <taxon>Batrachia</taxon>
        <taxon>Anura</taxon>
        <taxon>Pipoidea</taxon>
        <taxon>Pipidae</taxon>
        <taxon>Xenopodinae</taxon>
        <taxon>Xenopus</taxon>
        <taxon>Xenopus</taxon>
    </lineage>
</organism>
<evidence type="ECO:0000256" key="2">
    <source>
        <dbReference type="ARBA" id="ARBA00022690"/>
    </source>
</evidence>
<name>A0A8J1KNZ9_XENLA</name>
<dbReference type="InterPro" id="IPR036595">
    <property type="entry name" value="A-macroglobulin_rcpt-bd_sf"/>
</dbReference>
<dbReference type="GeneID" id="108704145"/>
<dbReference type="SMART" id="SM01419">
    <property type="entry name" value="Thiol-ester_cl"/>
    <property type="match status" value="1"/>
</dbReference>
<dbReference type="Pfam" id="PF07678">
    <property type="entry name" value="TED_complement"/>
    <property type="match status" value="1"/>
</dbReference>
<dbReference type="Pfam" id="PF00207">
    <property type="entry name" value="A2M"/>
    <property type="match status" value="1"/>
</dbReference>
<dbReference type="InterPro" id="IPR019742">
    <property type="entry name" value="MacrogloblnA2_CS"/>
</dbReference>
<dbReference type="SUPFAM" id="SSF81296">
    <property type="entry name" value="E set domains"/>
    <property type="match status" value="1"/>
</dbReference>
<evidence type="ECO:0000256" key="4">
    <source>
        <dbReference type="ARBA" id="ARBA00022900"/>
    </source>
</evidence>
<dbReference type="Gene3D" id="2.60.40.690">
    <property type="entry name" value="Alpha-macroglobulin, receptor-binding domain"/>
    <property type="match status" value="1"/>
</dbReference>
<dbReference type="OrthoDB" id="9998011at2759"/>
<sequence>MLLLEGLIIFPHILCFISSSAYAAAGPIFLITSPMDIRPGVNLTLGIEMLKESPPLVKVVAELQKDEHTLLEGESFFNRGTFGTLVLPQLPLNSVNGKYELNVKGYYEEKLIFFNKTSLEFKSKGFSVFIETNSVFYKPGQEVKIRILAFSLLMKPYRSTVDIYILDPQGNLIEQWLEEEMELGVVSQILYLSNNPPLGDWTIKVKLHQQLHYQTFTVMEHVLPRFEVLLNTPLYHSIKNLHLEGTVTAKYTYGMPVRGKLSVMLSHNSIYKKKSNITKDFVINGSAKFSFSNQELRELMKNADYESNKITGPVDIVVDVKESLTGITENVTTSVFVIDKEYSVEFLDYPTVLKPMLNFTTRLQILRYDGRKLTAEERENEVAVTVTQTRRFPFGDNPVKMNTTQNDAEDYVQIEQLTRYTVPKNGFISFEIPLLADITHLYIKAEFLDAKNNLFINDLFSSLNGTYIQIKKAEQDLKVGTPFILSVDGSIPLKDISYLVVSKGQIVTGGKSNLKDITLNPENTWTPEVCLIVYHVANDGTVINDVTTVSVQPIFENKVFVFWNRTQARPGETVSLNVIVAEPNSLVVLSAIDKRVKLFGDRQEISTANVLKELKSYSTSHIQHYTNPSEVFEMCNIGVMTDANIEVHDHFDILLESGFDIPIQGALPVHFGSPRIRSLFPETWLWNHLTTGSTTHMALDLKVPDVITAWITSAYVISENLGFGMLAVPEQLEAFQPFFVSLHLPSYVIRGEQFVLEVIVFNYLQEETEVSVMLEKSDAFEIQLTFVNASESQQTVSIPSQEGKIVFFPIKPIHLGEIPITVKAISSLASDAVTQKLQVKAEGVEQSHSQTLLLDLMGNKPKSISQTMNFTFPPDVVSGSEKAFITVVGDHLGLSIRSIESLIQMPYGCGEQNMIRFAPNVFIMEYLTRTKQLNEEIAHRLISFIKNGYQRELVYQREDGSFSAFGNRDPFGSTWLSAFVLQCFLKARPFILVDPVVLHETLTWLLKHQRKNGEFWEPGTVIYAQIQGGQHSAITLTAYIMAALIEYPGLKNSSQVAAATDYLESQMDEIISDNYTLSLVTYALSLVGRSKAKEGMDLLNKRAEQEGQLRFWKSSAPSCQHPCTTDIAISSYALLSHVVQNRVSEGIPVMKWLSQQRSHLGGFSSTQDTIIALQAISSFASVYTISKQMLTITVNSHSLNSTATFQIDSNNRILLQTKQLATQQQMNFTVHAEGIGFAILQFHTIYNLKNPFASGRHKSKSSQDAFDLSITVLDNKDNLNVVSLNICTRKILIDGSTQTGMVLMQVDLLSGFSLAPKGVTVKYPIKKVDYNEGKINIYFDFINQTEVCIDVPATRDFKVGYTQEAFVYIVDYYNPGQMAIRSYNSEVMQQVSPCSFCKDDCNRCIPGNQAIRTEPKSFIICMFIILLLFQLMLL</sequence>
<dbReference type="Gene3D" id="6.20.50.160">
    <property type="match status" value="1"/>
</dbReference>
<reference evidence="11" key="1">
    <citation type="submission" date="2025-08" db="UniProtKB">
        <authorList>
            <consortium name="RefSeq"/>
        </authorList>
    </citation>
    <scope>IDENTIFICATION</scope>
    <source>
        <strain evidence="11">J_2021</strain>
        <tissue evidence="11">Erythrocytes</tissue>
    </source>
</reference>
<evidence type="ECO:0000313" key="11">
    <source>
        <dbReference type="RefSeq" id="XP_041419052.1"/>
    </source>
</evidence>
<keyword evidence="6" id="KW-0325">Glycoprotein</keyword>
<gene>
    <name evidence="11" type="primary">LOC108704145</name>
</gene>
<evidence type="ECO:0000256" key="6">
    <source>
        <dbReference type="ARBA" id="ARBA00023180"/>
    </source>
</evidence>
<evidence type="ECO:0000259" key="7">
    <source>
        <dbReference type="SMART" id="SM01359"/>
    </source>
</evidence>
<dbReference type="PANTHER" id="PTHR11412">
    <property type="entry name" value="MACROGLOBULIN / COMPLEMENT"/>
    <property type="match status" value="1"/>
</dbReference>
<dbReference type="PROSITE" id="PS00477">
    <property type="entry name" value="ALPHA_2_MACROGLOBULIN"/>
    <property type="match status" value="1"/>
</dbReference>
<dbReference type="InterPro" id="IPR011625">
    <property type="entry name" value="A2M_N_BRD"/>
</dbReference>
<dbReference type="Pfam" id="PF17791">
    <property type="entry name" value="MG3"/>
    <property type="match status" value="1"/>
</dbReference>
<protein>
    <submittedName>
        <fullName evidence="11">CD109 antigen-like</fullName>
    </submittedName>
</protein>
<dbReference type="InterPro" id="IPR014756">
    <property type="entry name" value="Ig_E-set"/>
</dbReference>
<evidence type="ECO:0000313" key="10">
    <source>
        <dbReference type="Proteomes" id="UP000186698"/>
    </source>
</evidence>
<dbReference type="Gene3D" id="1.50.10.20">
    <property type="match status" value="1"/>
</dbReference>
<dbReference type="InterPro" id="IPR041813">
    <property type="entry name" value="A2M_TED"/>
</dbReference>
<keyword evidence="4" id="KW-0722">Serine protease inhibitor</keyword>
<dbReference type="InterPro" id="IPR009048">
    <property type="entry name" value="A-macroglobulin_rcpt-bd"/>
</dbReference>
<dbReference type="Pfam" id="PF07677">
    <property type="entry name" value="A2M_recep"/>
    <property type="match status" value="1"/>
</dbReference>
<dbReference type="PANTHER" id="PTHR11412:SF177">
    <property type="entry name" value="CD109 ANTIGEN"/>
    <property type="match status" value="1"/>
</dbReference>
<dbReference type="InterPro" id="IPR011626">
    <property type="entry name" value="Alpha-macroglobulin_TED"/>
</dbReference>
<dbReference type="KEGG" id="xla:108704145"/>
<dbReference type="InterPro" id="IPR001599">
    <property type="entry name" value="Macroglobln_a2"/>
</dbReference>
<dbReference type="InterPro" id="IPR047565">
    <property type="entry name" value="Alpha-macroglob_thiol-ester_cl"/>
</dbReference>
<comment type="similarity">
    <text evidence="1">Belongs to the protease inhibitor I39 (alpha-2-macroglobulin) family.</text>
</comment>
<dbReference type="Gene3D" id="2.60.120.1540">
    <property type="match status" value="1"/>
</dbReference>
<dbReference type="SUPFAM" id="SSF49410">
    <property type="entry name" value="Alpha-macroglobulin receptor domain"/>
    <property type="match status" value="1"/>
</dbReference>
<dbReference type="SMART" id="SM01360">
    <property type="entry name" value="A2M"/>
    <property type="match status" value="1"/>
</dbReference>
<dbReference type="FunFam" id="2.60.40.1940:FF:000003">
    <property type="entry name" value="CD109 isoform 1"/>
    <property type="match status" value="1"/>
</dbReference>
<accession>A0A8J1KNZ9</accession>
<dbReference type="Pfam" id="PF01835">
    <property type="entry name" value="MG2"/>
    <property type="match status" value="1"/>
</dbReference>
<evidence type="ECO:0000256" key="3">
    <source>
        <dbReference type="ARBA" id="ARBA00022729"/>
    </source>
</evidence>
<dbReference type="CDD" id="cd02897">
    <property type="entry name" value="A2M_2"/>
    <property type="match status" value="1"/>
</dbReference>
<dbReference type="GO" id="GO:0004867">
    <property type="term" value="F:serine-type endopeptidase inhibitor activity"/>
    <property type="evidence" value="ECO:0007669"/>
    <property type="project" value="UniProtKB-KW"/>
</dbReference>
<dbReference type="InterPro" id="IPR002890">
    <property type="entry name" value="MG2"/>
</dbReference>
<evidence type="ECO:0000259" key="9">
    <source>
        <dbReference type="SMART" id="SM01361"/>
    </source>
</evidence>